<feature type="disulfide bond" evidence="2">
    <location>
        <begin position="106"/>
        <end position="149"/>
    </location>
</feature>
<feature type="chain" id="PRO_5003190657" description="Sushi domain-containing protein" evidence="3">
    <location>
        <begin position="25"/>
        <end position="410"/>
    </location>
</feature>
<dbReference type="EMBL" id="FN653017">
    <property type="protein sequence ID" value="CBY21327.1"/>
    <property type="molecule type" value="Genomic_DNA"/>
</dbReference>
<dbReference type="AlphaFoldDB" id="E4WW24"/>
<dbReference type="InParanoid" id="E4WW24"/>
<organism evidence="5">
    <name type="scientific">Oikopleura dioica</name>
    <name type="common">Tunicate</name>
    <dbReference type="NCBI Taxonomy" id="34765"/>
    <lineage>
        <taxon>Eukaryota</taxon>
        <taxon>Metazoa</taxon>
        <taxon>Chordata</taxon>
        <taxon>Tunicata</taxon>
        <taxon>Appendicularia</taxon>
        <taxon>Copelata</taxon>
        <taxon>Oikopleuridae</taxon>
        <taxon>Oikopleura</taxon>
    </lineage>
</organism>
<gene>
    <name evidence="5" type="ORF">GSOID_T00009086001</name>
</gene>
<comment type="caution">
    <text evidence="2">Lacks conserved residue(s) required for the propagation of feature annotation.</text>
</comment>
<protein>
    <recommendedName>
        <fullName evidence="4">Sushi domain-containing protein</fullName>
    </recommendedName>
</protein>
<dbReference type="OrthoDB" id="10461803at2759"/>
<accession>E4WW24</accession>
<sequence length="410" mass="44963">MILSNIKKKVVFFIFAIFHKTAEGQNITARNGFVNCIVPEAADNNLENIQCADNEQYEQFGDIKEGTKCTFDCKAGSTLVGEMSELICRDDGNVEFAGFCKCDGCCDAPPYKSDLSINCSNGYNKKSTCEVSCLTGELEPIDSPTTITCQKKSQLWSAPWPDCISGETTTEFVTTTESQPVETTTQEQTTTTSYVSTSMITTTPSEVQTTLVDNEDNSIVGLKIETLSSTSIRITWNELSEGDVKNITITATDPFGNDVQINDIDPSWTGYIWTGATAGFKYLVSMKVVLSDDTELNVKANASLTHPKNEDLYKCIVCNSKVGNTACNDERKHCDITKGQMCQTVVRAENGLPARFEKRCKQKLACENQRAMFKAMGLCGGGSRRSLVDVCVYCCEENFCNAEGAFSNTV</sequence>
<name>E4WW24_OIKDI</name>
<reference evidence="5" key="1">
    <citation type="journal article" date="2010" name="Science">
        <title>Plasticity of animal genome architecture unmasked by rapid evolution of a pelagic tunicate.</title>
        <authorList>
            <person name="Denoeud F."/>
            <person name="Henriet S."/>
            <person name="Mungpakdee S."/>
            <person name="Aury J.M."/>
            <person name="Da Silva C."/>
            <person name="Brinkmann H."/>
            <person name="Mikhaleva J."/>
            <person name="Olsen L.C."/>
            <person name="Jubin C."/>
            <person name="Canestro C."/>
            <person name="Bouquet J.M."/>
            <person name="Danks G."/>
            <person name="Poulain J."/>
            <person name="Campsteijn C."/>
            <person name="Adamski M."/>
            <person name="Cross I."/>
            <person name="Yadetie F."/>
            <person name="Muffato M."/>
            <person name="Louis A."/>
            <person name="Butcher S."/>
            <person name="Tsagkogeorga G."/>
            <person name="Konrad A."/>
            <person name="Singh S."/>
            <person name="Jensen M.F."/>
            <person name="Cong E.H."/>
            <person name="Eikeseth-Otteraa H."/>
            <person name="Noel B."/>
            <person name="Anthouard V."/>
            <person name="Porcel B.M."/>
            <person name="Kachouri-Lafond R."/>
            <person name="Nishino A."/>
            <person name="Ugolini M."/>
            <person name="Chourrout P."/>
            <person name="Nishida H."/>
            <person name="Aasland R."/>
            <person name="Huzurbazar S."/>
            <person name="Westhof E."/>
            <person name="Delsuc F."/>
            <person name="Lehrach H."/>
            <person name="Reinhardt R."/>
            <person name="Weissenbach J."/>
            <person name="Roy S.W."/>
            <person name="Artiguenave F."/>
            <person name="Postlethwait J.H."/>
            <person name="Manak J.R."/>
            <person name="Thompson E.M."/>
            <person name="Jaillon O."/>
            <person name="Du Pasquier L."/>
            <person name="Boudinot P."/>
            <person name="Liberles D.A."/>
            <person name="Volff J.N."/>
            <person name="Philippe H."/>
            <person name="Lenhard B."/>
            <person name="Roest Crollius H."/>
            <person name="Wincker P."/>
            <person name="Chourrout D."/>
        </authorList>
    </citation>
    <scope>NUCLEOTIDE SEQUENCE [LARGE SCALE GENOMIC DNA]</scope>
</reference>
<keyword evidence="1 2" id="KW-1015">Disulfide bond</keyword>
<dbReference type="PROSITE" id="PS50923">
    <property type="entry name" value="SUSHI"/>
    <property type="match status" value="1"/>
</dbReference>
<dbReference type="InterPro" id="IPR035976">
    <property type="entry name" value="Sushi/SCR/CCP_sf"/>
</dbReference>
<feature type="domain" description="Sushi" evidence="4">
    <location>
        <begin position="104"/>
        <end position="165"/>
    </location>
</feature>
<evidence type="ECO:0000313" key="6">
    <source>
        <dbReference type="Proteomes" id="UP000001307"/>
    </source>
</evidence>
<dbReference type="SMART" id="SM00032">
    <property type="entry name" value="CCP"/>
    <property type="match status" value="1"/>
</dbReference>
<evidence type="ECO:0000256" key="1">
    <source>
        <dbReference type="ARBA" id="ARBA00023157"/>
    </source>
</evidence>
<dbReference type="InterPro" id="IPR036116">
    <property type="entry name" value="FN3_sf"/>
</dbReference>
<feature type="signal peptide" evidence="3">
    <location>
        <begin position="1"/>
        <end position="24"/>
    </location>
</feature>
<keyword evidence="3" id="KW-0732">Signal</keyword>
<dbReference type="Proteomes" id="UP000001307">
    <property type="component" value="Unassembled WGS sequence"/>
</dbReference>
<keyword evidence="2" id="KW-0768">Sushi</keyword>
<evidence type="ECO:0000256" key="3">
    <source>
        <dbReference type="SAM" id="SignalP"/>
    </source>
</evidence>
<evidence type="ECO:0000313" key="5">
    <source>
        <dbReference type="EMBL" id="CBY21327.1"/>
    </source>
</evidence>
<dbReference type="SUPFAM" id="SSF49265">
    <property type="entry name" value="Fibronectin type III"/>
    <property type="match status" value="1"/>
</dbReference>
<proteinExistence type="predicted"/>
<keyword evidence="6" id="KW-1185">Reference proteome</keyword>
<evidence type="ECO:0000256" key="2">
    <source>
        <dbReference type="PROSITE-ProRule" id="PRU00302"/>
    </source>
</evidence>
<dbReference type="SUPFAM" id="SSF57535">
    <property type="entry name" value="Complement control module/SCR domain"/>
    <property type="match status" value="1"/>
</dbReference>
<dbReference type="InterPro" id="IPR000436">
    <property type="entry name" value="Sushi_SCR_CCP_dom"/>
</dbReference>
<evidence type="ECO:0000259" key="4">
    <source>
        <dbReference type="PROSITE" id="PS50923"/>
    </source>
</evidence>